<dbReference type="EMBL" id="JAFBXE010000017">
    <property type="protein sequence ID" value="MBM2414608.1"/>
    <property type="molecule type" value="Genomic_DNA"/>
</dbReference>
<reference evidence="1 4" key="1">
    <citation type="submission" date="2021-01" db="EMBL/GenBank/DDBJ databases">
        <title>Diatom-associated Roseobacters Show Island Model of Population Structure.</title>
        <authorList>
            <person name="Qu L."/>
            <person name="Feng X."/>
            <person name="Chen Y."/>
            <person name="Li L."/>
            <person name="Wang X."/>
            <person name="Hu Z."/>
            <person name="Wang H."/>
            <person name="Luo H."/>
        </authorList>
    </citation>
    <scope>NUCLEOTIDE SEQUENCE</scope>
    <source>
        <strain evidence="2 4">CC28-63</strain>
        <strain evidence="1">CC28-69</strain>
    </source>
</reference>
<dbReference type="AlphaFoldDB" id="A0A9Q2P7I7"/>
<sequence length="172" mass="18581">MTKSNRITPRRPNEGITVAQTAVTYAFAAVLRALVGCIAAERPLQRGVADIFDPTFDLALAEAEKARDVLLASLAAVISLPEERSADRQLRLMAMALKTLLSVECDEDRIYLASTLMENTHLLEVNGTHPSARAVRRLQQKFVRNCAVLMSMQDFGGPGPDDDGACGPSLAA</sequence>
<keyword evidence="4" id="KW-1185">Reference proteome</keyword>
<dbReference type="RefSeq" id="WP_138487542.1">
    <property type="nucleotide sequence ID" value="NZ_JAFBWU010000017.1"/>
</dbReference>
<accession>A0A9Q2P7I7</accession>
<name>A0A9Q2P7I7_9RHOB</name>
<proteinExistence type="predicted"/>
<dbReference type="EMBL" id="JAFBXF010000017">
    <property type="protein sequence ID" value="MBM2419279.1"/>
    <property type="molecule type" value="Genomic_DNA"/>
</dbReference>
<organism evidence="1 3">
    <name type="scientific">Marivita cryptomonadis</name>
    <dbReference type="NCBI Taxonomy" id="505252"/>
    <lineage>
        <taxon>Bacteria</taxon>
        <taxon>Pseudomonadati</taxon>
        <taxon>Pseudomonadota</taxon>
        <taxon>Alphaproteobacteria</taxon>
        <taxon>Rhodobacterales</taxon>
        <taxon>Roseobacteraceae</taxon>
        <taxon>Marivita</taxon>
    </lineage>
</organism>
<evidence type="ECO:0000313" key="3">
    <source>
        <dbReference type="Proteomes" id="UP000755667"/>
    </source>
</evidence>
<evidence type="ECO:0000313" key="4">
    <source>
        <dbReference type="Proteomes" id="UP000809440"/>
    </source>
</evidence>
<gene>
    <name evidence="1" type="ORF">JQX41_19985</name>
    <name evidence="2" type="ORF">JQX48_20005</name>
</gene>
<dbReference type="Proteomes" id="UP000809440">
    <property type="component" value="Unassembled WGS sequence"/>
</dbReference>
<evidence type="ECO:0000313" key="1">
    <source>
        <dbReference type="EMBL" id="MBM2414608.1"/>
    </source>
</evidence>
<comment type="caution">
    <text evidence="1">The sequence shown here is derived from an EMBL/GenBank/DDBJ whole genome shotgun (WGS) entry which is preliminary data.</text>
</comment>
<dbReference type="Proteomes" id="UP000755667">
    <property type="component" value="Unassembled WGS sequence"/>
</dbReference>
<protein>
    <submittedName>
        <fullName evidence="1">Uncharacterized protein</fullName>
    </submittedName>
</protein>
<evidence type="ECO:0000313" key="2">
    <source>
        <dbReference type="EMBL" id="MBM2419279.1"/>
    </source>
</evidence>